<dbReference type="OrthoDB" id="6767500at2759"/>
<name>A0A9P0CMI4_9CUCU</name>
<protein>
    <submittedName>
        <fullName evidence="1">Uncharacterized protein</fullName>
    </submittedName>
</protein>
<proteinExistence type="predicted"/>
<dbReference type="AlphaFoldDB" id="A0A9P0CMI4"/>
<evidence type="ECO:0000313" key="2">
    <source>
        <dbReference type="Proteomes" id="UP001153636"/>
    </source>
</evidence>
<sequence length="303" mass="35087">MRVTLNKIIQKEIVFTSEGLDKFQSTTGAPQNQMNKMTNFIRSFAGRKSIPKNYKQHMREKSNSVKDIYENAICPFEAKEGMVNRPVVYANTTNLINAIFERRNQTATSTYPCPYYFITLSELHTFGKVTVDADKEESMEIDDNIIVKTFKNLKDDYNKFKCFGKDKKYAKESHSTVNMPLFFYEKESEYKDVVNDEAEDDMNVYVLQKCVLPELHLLQGFTNHLFWNGIVPAVGREKALIWPSKLKFVAKNYQGEIFEGNACRKLLQESDKLLDPEIYEHVGPSSYSHTSLLLRRIVQILPI</sequence>
<dbReference type="Proteomes" id="UP001153636">
    <property type="component" value="Chromosome 12"/>
</dbReference>
<reference evidence="1" key="1">
    <citation type="submission" date="2022-01" db="EMBL/GenBank/DDBJ databases">
        <authorList>
            <person name="King R."/>
        </authorList>
    </citation>
    <scope>NUCLEOTIDE SEQUENCE</scope>
</reference>
<evidence type="ECO:0000313" key="1">
    <source>
        <dbReference type="EMBL" id="CAH1101844.1"/>
    </source>
</evidence>
<keyword evidence="2" id="KW-1185">Reference proteome</keyword>
<organism evidence="1 2">
    <name type="scientific">Psylliodes chrysocephalus</name>
    <dbReference type="NCBI Taxonomy" id="3402493"/>
    <lineage>
        <taxon>Eukaryota</taxon>
        <taxon>Metazoa</taxon>
        <taxon>Ecdysozoa</taxon>
        <taxon>Arthropoda</taxon>
        <taxon>Hexapoda</taxon>
        <taxon>Insecta</taxon>
        <taxon>Pterygota</taxon>
        <taxon>Neoptera</taxon>
        <taxon>Endopterygota</taxon>
        <taxon>Coleoptera</taxon>
        <taxon>Polyphaga</taxon>
        <taxon>Cucujiformia</taxon>
        <taxon>Chrysomeloidea</taxon>
        <taxon>Chrysomelidae</taxon>
        <taxon>Galerucinae</taxon>
        <taxon>Alticini</taxon>
        <taxon>Psylliodes</taxon>
    </lineage>
</organism>
<accession>A0A9P0CMI4</accession>
<dbReference type="EMBL" id="OV651824">
    <property type="protein sequence ID" value="CAH1101844.1"/>
    <property type="molecule type" value="Genomic_DNA"/>
</dbReference>
<gene>
    <name evidence="1" type="ORF">PSYICH_LOCUS3367</name>
</gene>